<dbReference type="InterPro" id="IPR036465">
    <property type="entry name" value="vWFA_dom_sf"/>
</dbReference>
<keyword evidence="1" id="KW-0812">Transmembrane</keyword>
<feature type="domain" description="Aerotolerance regulator N-terminal" evidence="2">
    <location>
        <begin position="3"/>
        <end position="73"/>
    </location>
</feature>
<dbReference type="AlphaFoldDB" id="A0A6M5YMY0"/>
<keyword evidence="4" id="KW-1185">Reference proteome</keyword>
<name>A0A6M5YMY0_9BACT</name>
<dbReference type="RefSeq" id="WP_171471246.1">
    <property type="nucleotide sequence ID" value="NZ_CP053452.2"/>
</dbReference>
<dbReference type="NCBIfam" id="TIGR02226">
    <property type="entry name" value="two_anch"/>
    <property type="match status" value="1"/>
</dbReference>
<evidence type="ECO:0000313" key="4">
    <source>
        <dbReference type="Proteomes" id="UP000503447"/>
    </source>
</evidence>
<dbReference type="SUPFAM" id="SSF53300">
    <property type="entry name" value="vWA-like"/>
    <property type="match status" value="1"/>
</dbReference>
<feature type="transmembrane region" description="Helical" evidence="1">
    <location>
        <begin position="6"/>
        <end position="22"/>
    </location>
</feature>
<evidence type="ECO:0000259" key="2">
    <source>
        <dbReference type="Pfam" id="PF07584"/>
    </source>
</evidence>
<dbReference type="EMBL" id="CP053452">
    <property type="protein sequence ID" value="QJW95469.1"/>
    <property type="molecule type" value="Genomic_DNA"/>
</dbReference>
<sequence length="785" mass="86709">MNAILIAGAALVGLPIVLHLIMKQEPKRLTFPAFRFLKQKLKTNQRKLRLRHFVLLAMRMLLIALFCLTLYQPTFKSDRLNIRGEQPIAVAIVIDTTPSTGYVVNERTRLEEERRRALELLDELPEKSPVAVIDTADMTGHWLPDLGAARRRIEELKETRAGQPVSSAVAVAYQLLAKVDQETEATEPLPKLVAVFTDRTTASWDPGRTEDLKKLRDTVPDPKPVAVVIDFGADAPANVGILSAEMKPQVIAANPVANVTVTVGAVGGDRPLDVTVLAKLDGSGKPESKAVVVPPGQTRALPFEFRGLKPGLHQVEFALAAADKLMVDNTRFLTFKVGEARRILTITDDKEGAVFWQLAHTVRDEFSCLVVDPNDVQLGDGGTVVVKYAPDAAKPDVKVADDLSSFEVVCLLDLKNPNLTNPNRPGDGTLWDRLRPQLRAGGKLLVMPPPDTNIDLDGYNAALPDLMPGRLTTVLRTKDLTPPPQEAANWPAPRDGKGGVTWVLDEKALKHPLLKPVEEWRQQKANLDFLADPRTTKKFWNVEPDKAATPVVYYNDAAAPDKRHVAILERPVIDKENRARGKVLLLTVRMDVMPPDDEWHDYWEQSSTFFASFPDLLVRYLAGDSADANFNYPTGATVSVPLPRARLGRESKVVLDGPPIISGTDAVIIPGDRQTEIRLGPPKTSVPGNFALSVEKDRVVLWKDGFSTNVPADECNLEKVPVEAIEELVGKDRVIPIDRNTSLRDWLDLALGQPVDLFPWLLLMVLALFVVEGLAANRFYRRPRG</sequence>
<feature type="transmembrane region" description="Helical" evidence="1">
    <location>
        <begin position="757"/>
        <end position="776"/>
    </location>
</feature>
<reference evidence="4" key="1">
    <citation type="submission" date="2020-05" db="EMBL/GenBank/DDBJ databases">
        <title>Frigoriglobus tundricola gen. nov., sp. nov., a psychrotolerant cellulolytic planctomycete of the family Gemmataceae with two divergent copies of 16S rRNA gene.</title>
        <authorList>
            <person name="Kulichevskaya I.S."/>
            <person name="Ivanova A.A."/>
            <person name="Naumoff D.G."/>
            <person name="Beletsky A.V."/>
            <person name="Rijpstra W.I.C."/>
            <person name="Sinninghe Damste J.S."/>
            <person name="Mardanov A.V."/>
            <person name="Ravin N.V."/>
            <person name="Dedysh S.N."/>
        </authorList>
    </citation>
    <scope>NUCLEOTIDE SEQUENCE [LARGE SCALE GENOMIC DNA]</scope>
    <source>
        <strain evidence="4">PL17</strain>
    </source>
</reference>
<dbReference type="InterPro" id="IPR011933">
    <property type="entry name" value="Double_TM_dom"/>
</dbReference>
<keyword evidence="1" id="KW-1133">Transmembrane helix</keyword>
<dbReference type="PANTHER" id="PTHR37464:SF1">
    <property type="entry name" value="BLL2463 PROTEIN"/>
    <property type="match status" value="1"/>
</dbReference>
<dbReference type="PANTHER" id="PTHR37464">
    <property type="entry name" value="BLL2463 PROTEIN"/>
    <property type="match status" value="1"/>
</dbReference>
<accession>A0A6M5YMY0</accession>
<dbReference type="Proteomes" id="UP000503447">
    <property type="component" value="Chromosome"/>
</dbReference>
<organism evidence="3 4">
    <name type="scientific">Frigoriglobus tundricola</name>
    <dbReference type="NCBI Taxonomy" id="2774151"/>
    <lineage>
        <taxon>Bacteria</taxon>
        <taxon>Pseudomonadati</taxon>
        <taxon>Planctomycetota</taxon>
        <taxon>Planctomycetia</taxon>
        <taxon>Gemmatales</taxon>
        <taxon>Gemmataceae</taxon>
        <taxon>Frigoriglobus</taxon>
    </lineage>
</organism>
<proteinExistence type="predicted"/>
<feature type="transmembrane region" description="Helical" evidence="1">
    <location>
        <begin position="50"/>
        <end position="71"/>
    </location>
</feature>
<dbReference type="Pfam" id="PF07584">
    <property type="entry name" value="BatA"/>
    <property type="match status" value="1"/>
</dbReference>
<gene>
    <name evidence="3" type="ORF">FTUN_3018</name>
</gene>
<dbReference type="Gene3D" id="3.40.50.410">
    <property type="entry name" value="von Willebrand factor, type A domain"/>
    <property type="match status" value="1"/>
</dbReference>
<evidence type="ECO:0000256" key="1">
    <source>
        <dbReference type="SAM" id="Phobius"/>
    </source>
</evidence>
<protein>
    <recommendedName>
        <fullName evidence="2">Aerotolerance regulator N-terminal domain-containing protein</fullName>
    </recommendedName>
</protein>
<dbReference type="InterPro" id="IPR024163">
    <property type="entry name" value="Aerotolerance_reg_N"/>
</dbReference>
<evidence type="ECO:0000313" key="3">
    <source>
        <dbReference type="EMBL" id="QJW95469.1"/>
    </source>
</evidence>
<keyword evidence="1" id="KW-0472">Membrane</keyword>
<dbReference type="KEGG" id="ftj:FTUN_3018"/>